<dbReference type="PANTHER" id="PTHR32305:SF15">
    <property type="entry name" value="PROTEIN RHSA-RELATED"/>
    <property type="match status" value="1"/>
</dbReference>
<dbReference type="Proteomes" id="UP000185841">
    <property type="component" value="Unassembled WGS sequence"/>
</dbReference>
<evidence type="ECO:0000313" key="4">
    <source>
        <dbReference type="Proteomes" id="UP000185841"/>
    </source>
</evidence>
<name>A0A1N6PUE3_AQUAC</name>
<dbReference type="AlphaFoldDB" id="A0A1N6PUE3"/>
<dbReference type="Pfam" id="PF05593">
    <property type="entry name" value="RHS_repeat"/>
    <property type="match status" value="1"/>
</dbReference>
<protein>
    <submittedName>
        <fullName evidence="3">YD repeat-containing protein</fullName>
    </submittedName>
</protein>
<proteinExistence type="predicted"/>
<sequence>MNYYWYNSSLGKWVLAKEMEGNSLTATRYGNACAAGSTTNPTTGGCDRDEQKGPPPPQSCKGNPINIAIGNKFQSESDYPAVGASSLSFTRSYNSLDGIWRHSFSTYLRFAGTQYVSVVMHHGRESFFTVSGTTITPTSADLGVLTKVGTAGWQYISTDNERFTFDTAGKLMQWSNAHGAVHQFAYTGSQVTVTDNLGNSLTFTEDANKQPLTLTAPGVQITYGYNTNKRLTSVTKVMGGQTTLRQFHYEDPRNNSWLTGITDERGVRYATWSYDDKGRAISSEHADGADKVTVAYNADGTVSVTNELGKVAKYSFQYIKGVRRITSIEGEPSANCPNSNSSFTYDSNGLLKTKTDNKGVLTTYTYNARGLEISRTEASGTAQARTITTDWHPTLFLPTVVTEPKRVTTYHYDDQGRQLSRTVEDR</sequence>
<evidence type="ECO:0000256" key="1">
    <source>
        <dbReference type="SAM" id="MobiDB-lite"/>
    </source>
</evidence>
<dbReference type="InterPro" id="IPR031325">
    <property type="entry name" value="RHS_repeat"/>
</dbReference>
<dbReference type="PANTHER" id="PTHR32305">
    <property type="match status" value="1"/>
</dbReference>
<organism evidence="3 4">
    <name type="scientific">Aquipseudomonas alcaligenes</name>
    <name type="common">Pseudomonas alcaligenes</name>
    <dbReference type="NCBI Taxonomy" id="43263"/>
    <lineage>
        <taxon>Bacteria</taxon>
        <taxon>Pseudomonadati</taxon>
        <taxon>Pseudomonadota</taxon>
        <taxon>Gammaproteobacteria</taxon>
        <taxon>Pseudomonadales</taxon>
        <taxon>Pseudomonadaceae</taxon>
        <taxon>Aquipseudomonas</taxon>
    </lineage>
</organism>
<evidence type="ECO:0000313" key="3">
    <source>
        <dbReference type="EMBL" id="SIQ07971.1"/>
    </source>
</evidence>
<dbReference type="InterPro" id="IPR045351">
    <property type="entry name" value="DUF6531"/>
</dbReference>
<accession>A0A1N6PUE3</accession>
<feature type="domain" description="DUF6531" evidence="2">
    <location>
        <begin position="62"/>
        <end position="128"/>
    </location>
</feature>
<dbReference type="Gene3D" id="2.180.10.10">
    <property type="entry name" value="RHS repeat-associated core"/>
    <property type="match status" value="1"/>
</dbReference>
<gene>
    <name evidence="3" type="ORF">SAMN05878282_1022</name>
</gene>
<dbReference type="InterPro" id="IPR050708">
    <property type="entry name" value="T6SS_VgrG/RHS"/>
</dbReference>
<reference evidence="3 4" key="1">
    <citation type="submission" date="2017-01" db="EMBL/GenBank/DDBJ databases">
        <authorList>
            <person name="Mah S.A."/>
            <person name="Swanson W.J."/>
            <person name="Moy G.W."/>
            <person name="Vacquier V.D."/>
        </authorList>
    </citation>
    <scope>NUCLEOTIDE SEQUENCE [LARGE SCALE GENOMIC DNA]</scope>
    <source>
        <strain evidence="3 4">RU36E</strain>
    </source>
</reference>
<dbReference type="Pfam" id="PF20148">
    <property type="entry name" value="DUF6531"/>
    <property type="match status" value="1"/>
</dbReference>
<evidence type="ECO:0000259" key="2">
    <source>
        <dbReference type="Pfam" id="PF20148"/>
    </source>
</evidence>
<dbReference type="EMBL" id="FTMP01000002">
    <property type="protein sequence ID" value="SIQ07971.1"/>
    <property type="molecule type" value="Genomic_DNA"/>
</dbReference>
<feature type="region of interest" description="Disordered" evidence="1">
    <location>
        <begin position="38"/>
        <end position="63"/>
    </location>
</feature>